<feature type="domain" description="CoA-binding" evidence="1">
    <location>
        <begin position="7"/>
        <end position="78"/>
    </location>
</feature>
<evidence type="ECO:0000313" key="2">
    <source>
        <dbReference type="EMBL" id="RAI39398.1"/>
    </source>
</evidence>
<dbReference type="PANTHER" id="PTHR42793">
    <property type="entry name" value="COA BINDING DOMAIN CONTAINING PROTEIN"/>
    <property type="match status" value="1"/>
</dbReference>
<comment type="caution">
    <text evidence="2">The sequence shown here is derived from an EMBL/GenBank/DDBJ whole genome shotgun (WGS) entry which is preliminary data.</text>
</comment>
<dbReference type="Gene3D" id="3.40.50.720">
    <property type="entry name" value="NAD(P)-binding Rossmann-like Domain"/>
    <property type="match status" value="1"/>
</dbReference>
<name>A0A327KVM6_9BRAD</name>
<keyword evidence="3" id="KW-1185">Reference proteome</keyword>
<proteinExistence type="predicted"/>
<dbReference type="InterPro" id="IPR003781">
    <property type="entry name" value="CoA-bd"/>
</dbReference>
<feature type="non-terminal residue" evidence="2">
    <location>
        <position position="78"/>
    </location>
</feature>
<dbReference type="AlphaFoldDB" id="A0A327KVM6"/>
<protein>
    <recommendedName>
        <fullName evidence="1">CoA-binding domain-containing protein</fullName>
    </recommendedName>
</protein>
<dbReference type="SMART" id="SM00881">
    <property type="entry name" value="CoA_binding"/>
    <property type="match status" value="1"/>
</dbReference>
<sequence length="78" mass="8255">MTTLDRLFSPRSIAVIGASADATKLTGRPIAYLEKHGYAGAIYPVNPRAETIGSRRCYPDVAALPEVPDVGLVLLGAE</sequence>
<dbReference type="Proteomes" id="UP000248863">
    <property type="component" value="Unassembled WGS sequence"/>
</dbReference>
<dbReference type="SUPFAM" id="SSF51735">
    <property type="entry name" value="NAD(P)-binding Rossmann-fold domains"/>
    <property type="match status" value="1"/>
</dbReference>
<dbReference type="PANTHER" id="PTHR42793:SF4">
    <property type="entry name" value="BLL6376 PROTEIN"/>
    <property type="match status" value="1"/>
</dbReference>
<dbReference type="EMBL" id="NPEU01000078">
    <property type="protein sequence ID" value="RAI39398.1"/>
    <property type="molecule type" value="Genomic_DNA"/>
</dbReference>
<dbReference type="RefSeq" id="WP_210207627.1">
    <property type="nucleotide sequence ID" value="NZ_NPEU01000078.1"/>
</dbReference>
<evidence type="ECO:0000313" key="3">
    <source>
        <dbReference type="Proteomes" id="UP000248863"/>
    </source>
</evidence>
<dbReference type="Pfam" id="PF13380">
    <property type="entry name" value="CoA_binding_2"/>
    <property type="match status" value="1"/>
</dbReference>
<reference evidence="2 3" key="1">
    <citation type="submission" date="2017-07" db="EMBL/GenBank/DDBJ databases">
        <title>Draft Genome Sequences of Select Purple Nonsulfur Bacteria.</title>
        <authorList>
            <person name="Lasarre B."/>
            <person name="Mckinlay J.B."/>
        </authorList>
    </citation>
    <scope>NUCLEOTIDE SEQUENCE [LARGE SCALE GENOMIC DNA]</scope>
    <source>
        <strain evidence="2 3">DSM 11907</strain>
    </source>
</reference>
<accession>A0A327KVM6</accession>
<organism evidence="2 3">
    <name type="scientific">Rhodoplanes elegans</name>
    <dbReference type="NCBI Taxonomy" id="29408"/>
    <lineage>
        <taxon>Bacteria</taxon>
        <taxon>Pseudomonadati</taxon>
        <taxon>Pseudomonadota</taxon>
        <taxon>Alphaproteobacteria</taxon>
        <taxon>Hyphomicrobiales</taxon>
        <taxon>Nitrobacteraceae</taxon>
        <taxon>Rhodoplanes</taxon>
    </lineage>
</organism>
<evidence type="ECO:0000259" key="1">
    <source>
        <dbReference type="SMART" id="SM00881"/>
    </source>
</evidence>
<gene>
    <name evidence="2" type="ORF">CH338_09645</name>
</gene>
<dbReference type="InterPro" id="IPR036291">
    <property type="entry name" value="NAD(P)-bd_dom_sf"/>
</dbReference>